<dbReference type="EMBL" id="CM008052">
    <property type="protein sequence ID" value="PVH35909.1"/>
    <property type="molecule type" value="Genomic_DNA"/>
</dbReference>
<name>A0A2T8IE02_9POAL</name>
<dbReference type="EMBL" id="CM008052">
    <property type="protein sequence ID" value="PVH35910.1"/>
    <property type="molecule type" value="Genomic_DNA"/>
</dbReference>
<dbReference type="Proteomes" id="UP000243499">
    <property type="component" value="Chromosome 7"/>
</dbReference>
<feature type="compositionally biased region" description="Basic and acidic residues" evidence="1">
    <location>
        <begin position="85"/>
        <end position="102"/>
    </location>
</feature>
<dbReference type="Gramene" id="PVH35911">
    <property type="protein sequence ID" value="PVH35911"/>
    <property type="gene ID" value="PAHAL_7G303900"/>
</dbReference>
<dbReference type="EMBL" id="CM008052">
    <property type="protein sequence ID" value="PVH35911.1"/>
    <property type="molecule type" value="Genomic_DNA"/>
</dbReference>
<organism evidence="3">
    <name type="scientific">Panicum hallii</name>
    <dbReference type="NCBI Taxonomy" id="206008"/>
    <lineage>
        <taxon>Eukaryota</taxon>
        <taxon>Viridiplantae</taxon>
        <taxon>Streptophyta</taxon>
        <taxon>Embryophyta</taxon>
        <taxon>Tracheophyta</taxon>
        <taxon>Spermatophyta</taxon>
        <taxon>Magnoliopsida</taxon>
        <taxon>Liliopsida</taxon>
        <taxon>Poales</taxon>
        <taxon>Poaceae</taxon>
        <taxon>PACMAD clade</taxon>
        <taxon>Panicoideae</taxon>
        <taxon>Panicodae</taxon>
        <taxon>Paniceae</taxon>
        <taxon>Panicinae</taxon>
        <taxon>Panicum</taxon>
        <taxon>Panicum sect. Panicum</taxon>
    </lineage>
</organism>
<dbReference type="Gramene" id="PVH35910">
    <property type="protein sequence ID" value="PVH35910"/>
    <property type="gene ID" value="PAHAL_7G303900"/>
</dbReference>
<protein>
    <submittedName>
        <fullName evidence="3">Uncharacterized protein</fullName>
    </submittedName>
</protein>
<keyword evidence="2" id="KW-1133">Transmembrane helix</keyword>
<dbReference type="AlphaFoldDB" id="A0A2T8IE02"/>
<feature type="transmembrane region" description="Helical" evidence="2">
    <location>
        <begin position="25"/>
        <end position="44"/>
    </location>
</feature>
<evidence type="ECO:0000256" key="2">
    <source>
        <dbReference type="SAM" id="Phobius"/>
    </source>
</evidence>
<dbReference type="Gramene" id="PVH35908">
    <property type="protein sequence ID" value="PVH35908"/>
    <property type="gene ID" value="PAHAL_7G303900"/>
</dbReference>
<dbReference type="EMBL" id="CM008052">
    <property type="protein sequence ID" value="PVH35908.1"/>
    <property type="molecule type" value="Genomic_DNA"/>
</dbReference>
<evidence type="ECO:0000313" key="3">
    <source>
        <dbReference type="EMBL" id="PVH35911.1"/>
    </source>
</evidence>
<evidence type="ECO:0000256" key="1">
    <source>
        <dbReference type="SAM" id="MobiDB-lite"/>
    </source>
</evidence>
<feature type="region of interest" description="Disordered" evidence="1">
    <location>
        <begin position="72"/>
        <end position="121"/>
    </location>
</feature>
<keyword evidence="2" id="KW-0812">Transmembrane</keyword>
<gene>
    <name evidence="3" type="ORF">PAHAL_7G303900</name>
</gene>
<reference evidence="3" key="1">
    <citation type="submission" date="2018-04" db="EMBL/GenBank/DDBJ databases">
        <title>WGS assembly of Panicum hallii.</title>
        <authorList>
            <person name="Lovell J."/>
            <person name="Jenkins J."/>
            <person name="Lowry D."/>
            <person name="Mamidi S."/>
            <person name="Sreedasyam A."/>
            <person name="Weng X."/>
            <person name="Barry K."/>
            <person name="Bonette J."/>
            <person name="Campitelli B."/>
            <person name="Daum C."/>
            <person name="Gordon S."/>
            <person name="Gould B."/>
            <person name="Lipzen A."/>
            <person name="Macqueen A."/>
            <person name="Palacio-Mejia J."/>
            <person name="Plott C."/>
            <person name="Shakirov E."/>
            <person name="Shu S."/>
            <person name="Yoshinaga Y."/>
            <person name="Zane M."/>
            <person name="Rokhsar D."/>
            <person name="Grimwood J."/>
            <person name="Schmutz J."/>
            <person name="Juenger T."/>
        </authorList>
    </citation>
    <scope>NUCLEOTIDE SEQUENCE [LARGE SCALE GENOMIC DNA]</scope>
    <source>
        <strain evidence="3">FIL2</strain>
    </source>
</reference>
<accession>A0A2T8IE02</accession>
<keyword evidence="2" id="KW-0472">Membrane</keyword>
<sequence>MPATTPGGGEVTRHTCWLLPMLRGAAQLAGMLLAACIYAVAPFLPCSRPAASIGSFPSLQFALRWSIESKTWAPHPHCRGTSRLLDGRDAPSSRRGSRERTVGEGGLVLGPSERAPPRRRP</sequence>
<proteinExistence type="predicted"/>
<dbReference type="Gramene" id="PVH35909">
    <property type="protein sequence ID" value="PVH35909"/>
    <property type="gene ID" value="PAHAL_7G303900"/>
</dbReference>